<gene>
    <name evidence="6" type="ORF">H6G83_13600</name>
</gene>
<comment type="caution">
    <text evidence="6">The sequence shown here is derived from an EMBL/GenBank/DDBJ whole genome shotgun (WGS) entry which is preliminary data.</text>
</comment>
<evidence type="ECO:0000259" key="5">
    <source>
        <dbReference type="Pfam" id="PF00535"/>
    </source>
</evidence>
<dbReference type="Pfam" id="PF00535">
    <property type="entry name" value="Glycos_transf_2"/>
    <property type="match status" value="1"/>
</dbReference>
<evidence type="ECO:0000313" key="7">
    <source>
        <dbReference type="Proteomes" id="UP000661112"/>
    </source>
</evidence>
<name>A0ABR8D358_9NOST</name>
<dbReference type="InterPro" id="IPR001173">
    <property type="entry name" value="Glyco_trans_2-like"/>
</dbReference>
<evidence type="ECO:0000313" key="6">
    <source>
        <dbReference type="EMBL" id="MBD2501625.1"/>
    </source>
</evidence>
<keyword evidence="3" id="KW-0328">Glycosyltransferase</keyword>
<comment type="pathway">
    <text evidence="1">Cell wall biogenesis; cell wall polysaccharide biosynthesis.</text>
</comment>
<evidence type="ECO:0000256" key="2">
    <source>
        <dbReference type="ARBA" id="ARBA00006739"/>
    </source>
</evidence>
<dbReference type="PANTHER" id="PTHR43179:SF12">
    <property type="entry name" value="GALACTOFURANOSYLTRANSFERASE GLFT2"/>
    <property type="match status" value="1"/>
</dbReference>
<evidence type="ECO:0000256" key="4">
    <source>
        <dbReference type="ARBA" id="ARBA00022679"/>
    </source>
</evidence>
<dbReference type="InterPro" id="IPR029044">
    <property type="entry name" value="Nucleotide-diphossugar_trans"/>
</dbReference>
<evidence type="ECO:0000256" key="3">
    <source>
        <dbReference type="ARBA" id="ARBA00022676"/>
    </source>
</evidence>
<keyword evidence="4" id="KW-0808">Transferase</keyword>
<accession>A0ABR8D358</accession>
<dbReference type="RefSeq" id="WP_190472797.1">
    <property type="nucleotide sequence ID" value="NZ_JACJSG010000016.1"/>
</dbReference>
<protein>
    <submittedName>
        <fullName evidence="6">Glycosyltransferase</fullName>
    </submittedName>
</protein>
<sequence>MSNFAPWKILHIDLSEDIPELTPEPQYQGIYAVFWWRGIPLGDREIFPSQLPLSASALRNLAIETITPTVGDRLLANGFKAPLPVVHPDPAWDKPPEFAALLALQQPLQQLQQINNQPINNSISVIICTRNRAESLARCLRSLLNLTQPPQQIIVVDNAPKDATTREIVAQIPQVQYVLEPKPGLSIARNTGIRHATGEIIAFTDDDVEVHPDWCVRLQQAFINPQVLAVTGLMLPAELETEAQYIFHQGSGSSGWEYRAINYDMRFFANMQHRGVPVWRIGAGANMAFRRQTFELVGYFDERLGAGASGCSEDSEMWYRILAGGGICRYEPQSVIFHYHRRDIDAFKSQAYQYMRGHVAALLVQFANYKHWGNLRRLCVTLPQYYVAAILRSLKHGSSLRSSSILTEILGCLSGIKFYINHRKKPAWTEVEKLTPLTPQLPSLAGKGEKSKPLSS</sequence>
<feature type="domain" description="Glycosyltransferase 2-like" evidence="5">
    <location>
        <begin position="124"/>
        <end position="294"/>
    </location>
</feature>
<comment type="similarity">
    <text evidence="2">Belongs to the glycosyltransferase 2 family.</text>
</comment>
<proteinExistence type="inferred from homology"/>
<organism evidence="6 7">
    <name type="scientific">Anabaena azotica FACHB-119</name>
    <dbReference type="NCBI Taxonomy" id="947527"/>
    <lineage>
        <taxon>Bacteria</taxon>
        <taxon>Bacillati</taxon>
        <taxon>Cyanobacteriota</taxon>
        <taxon>Cyanophyceae</taxon>
        <taxon>Nostocales</taxon>
        <taxon>Nostocaceae</taxon>
        <taxon>Anabaena</taxon>
        <taxon>Anabaena azotica</taxon>
    </lineage>
</organism>
<reference evidence="6 7" key="1">
    <citation type="journal article" date="2020" name="ISME J.">
        <title>Comparative genomics reveals insights into cyanobacterial evolution and habitat adaptation.</title>
        <authorList>
            <person name="Chen M.Y."/>
            <person name="Teng W.K."/>
            <person name="Zhao L."/>
            <person name="Hu C.X."/>
            <person name="Zhou Y.K."/>
            <person name="Han B.P."/>
            <person name="Song L.R."/>
            <person name="Shu W.S."/>
        </authorList>
    </citation>
    <scope>NUCLEOTIDE SEQUENCE [LARGE SCALE GENOMIC DNA]</scope>
    <source>
        <strain evidence="6 7">FACHB-119</strain>
    </source>
</reference>
<dbReference type="PANTHER" id="PTHR43179">
    <property type="entry name" value="RHAMNOSYLTRANSFERASE WBBL"/>
    <property type="match status" value="1"/>
</dbReference>
<dbReference type="EMBL" id="JACJSG010000016">
    <property type="protein sequence ID" value="MBD2501625.1"/>
    <property type="molecule type" value="Genomic_DNA"/>
</dbReference>
<keyword evidence="7" id="KW-1185">Reference proteome</keyword>
<dbReference type="Gene3D" id="3.90.550.10">
    <property type="entry name" value="Spore Coat Polysaccharide Biosynthesis Protein SpsA, Chain A"/>
    <property type="match status" value="1"/>
</dbReference>
<dbReference type="SUPFAM" id="SSF53448">
    <property type="entry name" value="Nucleotide-diphospho-sugar transferases"/>
    <property type="match status" value="1"/>
</dbReference>
<dbReference type="Proteomes" id="UP000661112">
    <property type="component" value="Unassembled WGS sequence"/>
</dbReference>
<evidence type="ECO:0000256" key="1">
    <source>
        <dbReference type="ARBA" id="ARBA00004776"/>
    </source>
</evidence>